<organism evidence="1 2">
    <name type="scientific">Acrobeloides nanus</name>
    <dbReference type="NCBI Taxonomy" id="290746"/>
    <lineage>
        <taxon>Eukaryota</taxon>
        <taxon>Metazoa</taxon>
        <taxon>Ecdysozoa</taxon>
        <taxon>Nematoda</taxon>
        <taxon>Chromadorea</taxon>
        <taxon>Rhabditida</taxon>
        <taxon>Tylenchina</taxon>
        <taxon>Cephalobomorpha</taxon>
        <taxon>Cephaloboidea</taxon>
        <taxon>Cephalobidae</taxon>
        <taxon>Acrobeloides</taxon>
    </lineage>
</organism>
<evidence type="ECO:0000313" key="1">
    <source>
        <dbReference type="Proteomes" id="UP000887540"/>
    </source>
</evidence>
<reference evidence="2" key="1">
    <citation type="submission" date="2022-11" db="UniProtKB">
        <authorList>
            <consortium name="WormBaseParasite"/>
        </authorList>
    </citation>
    <scope>IDENTIFICATION</scope>
</reference>
<dbReference type="Pfam" id="PF03665">
    <property type="entry name" value="UPF0172"/>
    <property type="match status" value="1"/>
</dbReference>
<dbReference type="InterPro" id="IPR005366">
    <property type="entry name" value="EMC8/9"/>
</dbReference>
<proteinExistence type="predicted"/>
<dbReference type="PANTHER" id="PTHR12941:SF10">
    <property type="entry name" value="ER MEMBRANE PROTEIN COMPLEX SUBUNIT 8_9 HOMOLOG"/>
    <property type="match status" value="1"/>
</dbReference>
<dbReference type="GO" id="GO:0072546">
    <property type="term" value="C:EMC complex"/>
    <property type="evidence" value="ECO:0007669"/>
    <property type="project" value="InterPro"/>
</dbReference>
<evidence type="ECO:0000313" key="2">
    <source>
        <dbReference type="WBParaSite" id="ACRNAN_scaffold260.g26531.t1"/>
    </source>
</evidence>
<dbReference type="PANTHER" id="PTHR12941">
    <property type="entry name" value="ER MEMBRANE PROTEIN COMPLEX"/>
    <property type="match status" value="1"/>
</dbReference>
<dbReference type="AlphaFoldDB" id="A0A914DIY9"/>
<sequence>MAKIGTIAYTKMVLHALKYPQYTVRGILLGKKVGDDLRVLDAIPALHGGLLAPPLEILLIHLDSFCSESQLQIVGIYFCNERRDDNSFDDQFAKVAEKLQSNTSFSPIVLQIDNSKLSLNADSSCLHGFTYENKSWKSKSCEVERSEETLATTSLAIQSKLYRELIDFEAHLDDPNLADFFNSELNSKIEQLL</sequence>
<keyword evidence="1" id="KW-1185">Reference proteome</keyword>
<dbReference type="WBParaSite" id="ACRNAN_scaffold260.g26531.t1">
    <property type="protein sequence ID" value="ACRNAN_scaffold260.g26531.t1"/>
    <property type="gene ID" value="ACRNAN_scaffold260.g26531"/>
</dbReference>
<protein>
    <submittedName>
        <fullName evidence="2">MPN domain-containing protein</fullName>
    </submittedName>
</protein>
<name>A0A914DIY9_9BILA</name>
<accession>A0A914DIY9</accession>
<dbReference type="CDD" id="cd08060">
    <property type="entry name" value="MPN_UPF0172"/>
    <property type="match status" value="1"/>
</dbReference>
<dbReference type="Proteomes" id="UP000887540">
    <property type="component" value="Unplaced"/>
</dbReference>